<accession>A0A939PC76</accession>
<protein>
    <submittedName>
        <fullName evidence="2">Uncharacterized protein</fullName>
    </submittedName>
</protein>
<keyword evidence="1" id="KW-0812">Transmembrane</keyword>
<keyword evidence="3" id="KW-1185">Reference proteome</keyword>
<dbReference type="RefSeq" id="WP_208257845.1">
    <property type="nucleotide sequence ID" value="NZ_JAGEOJ010000009.1"/>
</dbReference>
<gene>
    <name evidence="2" type="ORF">J4573_22885</name>
</gene>
<organism evidence="2 3">
    <name type="scientific">Actinomadura barringtoniae</name>
    <dbReference type="NCBI Taxonomy" id="1427535"/>
    <lineage>
        <taxon>Bacteria</taxon>
        <taxon>Bacillati</taxon>
        <taxon>Actinomycetota</taxon>
        <taxon>Actinomycetes</taxon>
        <taxon>Streptosporangiales</taxon>
        <taxon>Thermomonosporaceae</taxon>
        <taxon>Actinomadura</taxon>
    </lineage>
</organism>
<dbReference type="Proteomes" id="UP000669179">
    <property type="component" value="Unassembled WGS sequence"/>
</dbReference>
<evidence type="ECO:0000313" key="2">
    <source>
        <dbReference type="EMBL" id="MBO2449966.1"/>
    </source>
</evidence>
<comment type="caution">
    <text evidence="2">The sequence shown here is derived from an EMBL/GenBank/DDBJ whole genome shotgun (WGS) entry which is preliminary data.</text>
</comment>
<sequence length="46" mass="4837">MRLMVNPTTVVKTGTGRYTVLLVGLGAAGVALGWRGPEVAAVIKRR</sequence>
<feature type="transmembrane region" description="Helical" evidence="1">
    <location>
        <begin position="20"/>
        <end position="43"/>
    </location>
</feature>
<dbReference type="EMBL" id="JAGEOJ010000009">
    <property type="protein sequence ID" value="MBO2449966.1"/>
    <property type="molecule type" value="Genomic_DNA"/>
</dbReference>
<evidence type="ECO:0000256" key="1">
    <source>
        <dbReference type="SAM" id="Phobius"/>
    </source>
</evidence>
<keyword evidence="1" id="KW-0472">Membrane</keyword>
<evidence type="ECO:0000313" key="3">
    <source>
        <dbReference type="Proteomes" id="UP000669179"/>
    </source>
</evidence>
<name>A0A939PC76_9ACTN</name>
<proteinExistence type="predicted"/>
<dbReference type="AlphaFoldDB" id="A0A939PC76"/>
<reference evidence="2" key="1">
    <citation type="submission" date="2021-03" db="EMBL/GenBank/DDBJ databases">
        <authorList>
            <person name="Kanchanasin P."/>
            <person name="Saeng-In P."/>
            <person name="Phongsopitanun W."/>
            <person name="Yuki M."/>
            <person name="Kudo T."/>
            <person name="Ohkuma M."/>
            <person name="Tanasupawat S."/>
        </authorList>
    </citation>
    <scope>NUCLEOTIDE SEQUENCE</scope>
    <source>
        <strain evidence="2">GKU 128</strain>
    </source>
</reference>
<keyword evidence="1" id="KW-1133">Transmembrane helix</keyword>